<dbReference type="Gene3D" id="1.10.1200.10">
    <property type="entry name" value="ACP-like"/>
    <property type="match status" value="1"/>
</dbReference>
<dbReference type="PANTHER" id="PTHR45527:SF1">
    <property type="entry name" value="FATTY ACID SYNTHASE"/>
    <property type="match status" value="1"/>
</dbReference>
<accession>A0A150P198</accession>
<dbReference type="GO" id="GO:0044550">
    <property type="term" value="P:secondary metabolite biosynthetic process"/>
    <property type="evidence" value="ECO:0007669"/>
    <property type="project" value="TreeGrafter"/>
</dbReference>
<reference evidence="3 4" key="1">
    <citation type="submission" date="2014-02" db="EMBL/GenBank/DDBJ databases">
        <title>The small core and large imbalanced accessory genome model reveals a collaborative survival strategy of Sorangium cellulosum strains in nature.</title>
        <authorList>
            <person name="Han K."/>
            <person name="Peng R."/>
            <person name="Blom J."/>
            <person name="Li Y.-Z."/>
        </authorList>
    </citation>
    <scope>NUCLEOTIDE SEQUENCE [LARGE SCALE GENOMIC DNA]</scope>
    <source>
        <strain evidence="3 4">So0157-25</strain>
    </source>
</reference>
<name>A0A150P198_SORCE</name>
<dbReference type="GO" id="GO:0043041">
    <property type="term" value="P:amino acid activation for nonribosomal peptide biosynthetic process"/>
    <property type="evidence" value="ECO:0007669"/>
    <property type="project" value="TreeGrafter"/>
</dbReference>
<dbReference type="EMBL" id="JELY01003450">
    <property type="protein sequence ID" value="KYF48838.1"/>
    <property type="molecule type" value="Genomic_DNA"/>
</dbReference>
<dbReference type="PANTHER" id="PTHR45527">
    <property type="entry name" value="NONRIBOSOMAL PEPTIDE SYNTHETASE"/>
    <property type="match status" value="1"/>
</dbReference>
<dbReference type="InterPro" id="IPR036736">
    <property type="entry name" value="ACP-like_sf"/>
</dbReference>
<protein>
    <recommendedName>
        <fullName evidence="2">Carrier domain-containing protein</fullName>
    </recommendedName>
</protein>
<dbReference type="GO" id="GO:0005737">
    <property type="term" value="C:cytoplasm"/>
    <property type="evidence" value="ECO:0007669"/>
    <property type="project" value="TreeGrafter"/>
</dbReference>
<dbReference type="PROSITE" id="PS50075">
    <property type="entry name" value="CARRIER"/>
    <property type="match status" value="1"/>
</dbReference>
<dbReference type="Proteomes" id="UP000075420">
    <property type="component" value="Unassembled WGS sequence"/>
</dbReference>
<dbReference type="GO" id="GO:0031177">
    <property type="term" value="F:phosphopantetheine binding"/>
    <property type="evidence" value="ECO:0007669"/>
    <property type="project" value="TreeGrafter"/>
</dbReference>
<feature type="domain" description="Carrier" evidence="2">
    <location>
        <begin position="25"/>
        <end position="99"/>
    </location>
</feature>
<organism evidence="3 4">
    <name type="scientific">Sorangium cellulosum</name>
    <name type="common">Polyangium cellulosum</name>
    <dbReference type="NCBI Taxonomy" id="56"/>
    <lineage>
        <taxon>Bacteria</taxon>
        <taxon>Pseudomonadati</taxon>
        <taxon>Myxococcota</taxon>
        <taxon>Polyangia</taxon>
        <taxon>Polyangiales</taxon>
        <taxon>Polyangiaceae</taxon>
        <taxon>Sorangium</taxon>
    </lineage>
</organism>
<evidence type="ECO:0000259" key="2">
    <source>
        <dbReference type="PROSITE" id="PS50075"/>
    </source>
</evidence>
<comment type="caution">
    <text evidence="3">The sequence shown here is derived from an EMBL/GenBank/DDBJ whole genome shotgun (WGS) entry which is preliminary data.</text>
</comment>
<dbReference type="AlphaFoldDB" id="A0A150P198"/>
<gene>
    <name evidence="3" type="ORF">BE08_40825</name>
</gene>
<dbReference type="SUPFAM" id="SSF47336">
    <property type="entry name" value="ACP-like"/>
    <property type="match status" value="1"/>
</dbReference>
<evidence type="ECO:0000313" key="3">
    <source>
        <dbReference type="EMBL" id="KYF48838.1"/>
    </source>
</evidence>
<dbReference type="Pfam" id="PF00550">
    <property type="entry name" value="PP-binding"/>
    <property type="match status" value="1"/>
</dbReference>
<dbReference type="InterPro" id="IPR009081">
    <property type="entry name" value="PP-bd_ACP"/>
</dbReference>
<evidence type="ECO:0000256" key="1">
    <source>
        <dbReference type="SAM" id="MobiDB-lite"/>
    </source>
</evidence>
<feature type="region of interest" description="Disordered" evidence="1">
    <location>
        <begin position="1"/>
        <end position="25"/>
    </location>
</feature>
<evidence type="ECO:0000313" key="4">
    <source>
        <dbReference type="Proteomes" id="UP000075420"/>
    </source>
</evidence>
<proteinExistence type="predicted"/>
<sequence length="99" mass="10644">MTTVSFLSRRAKKGDQPTGLDGVSAPPEVDVDALADVWRSILRVDHVSPEDNFFELGGTSLHAMLMASRMEKLSVELSLVGFFEDPTFAGLCASVTVTA</sequence>